<reference evidence="6" key="2">
    <citation type="submission" date="2020-05" db="UniProtKB">
        <authorList>
            <consortium name="EnsemblMetazoa"/>
        </authorList>
    </citation>
    <scope>IDENTIFICATION</scope>
    <source>
        <strain evidence="6">wikel</strain>
    </source>
</reference>
<dbReference type="CDD" id="cd00041">
    <property type="entry name" value="CUB"/>
    <property type="match status" value="1"/>
</dbReference>
<dbReference type="EMBL" id="ABJB011116682">
    <property type="status" value="NOT_ANNOTATED_CDS"/>
    <property type="molecule type" value="Genomic_DNA"/>
</dbReference>
<gene>
    <name evidence="6" type="primary">8051434</name>
    <name evidence="5" type="ORF">IscW_ISCW005338</name>
</gene>
<feature type="domain" description="CUB" evidence="4">
    <location>
        <begin position="29"/>
        <end position="141"/>
    </location>
</feature>
<keyword evidence="1 2" id="KW-1015">Disulfide bond</keyword>
<dbReference type="SMART" id="SM00042">
    <property type="entry name" value="CUB"/>
    <property type="match status" value="1"/>
</dbReference>
<proteinExistence type="predicted"/>
<dbReference type="SUPFAM" id="SSF49854">
    <property type="entry name" value="Spermadhesin, CUB domain"/>
    <property type="match status" value="1"/>
</dbReference>
<feature type="disulfide bond" evidence="2">
    <location>
        <begin position="29"/>
        <end position="56"/>
    </location>
</feature>
<dbReference type="EnsemblMetazoa" id="ISCW005338-RA">
    <property type="protein sequence ID" value="ISCW005338-PA"/>
    <property type="gene ID" value="ISCW005338"/>
</dbReference>
<dbReference type="VEuPathDB" id="VectorBase:ISCI005338"/>
<evidence type="ECO:0000259" key="4">
    <source>
        <dbReference type="PROSITE" id="PS01180"/>
    </source>
</evidence>
<evidence type="ECO:0000313" key="7">
    <source>
        <dbReference type="Proteomes" id="UP000001555"/>
    </source>
</evidence>
<dbReference type="PaxDb" id="6945-B7PMS0"/>
<dbReference type="AlphaFoldDB" id="B7PMS0"/>
<dbReference type="Pfam" id="PF00431">
    <property type="entry name" value="CUB"/>
    <property type="match status" value="1"/>
</dbReference>
<protein>
    <recommendedName>
        <fullName evidence="4">CUB domain-containing protein</fullName>
    </recommendedName>
</protein>
<keyword evidence="7" id="KW-1185">Reference proteome</keyword>
<dbReference type="VEuPathDB" id="VectorBase:ISCP_001526"/>
<dbReference type="OrthoDB" id="6487412at2759"/>
<dbReference type="EMBL" id="ABJB010545289">
    <property type="status" value="NOT_ANNOTATED_CDS"/>
    <property type="molecule type" value="Genomic_DNA"/>
</dbReference>
<dbReference type="InParanoid" id="B7PMS0"/>
<dbReference type="InterPro" id="IPR035914">
    <property type="entry name" value="Sperma_CUB_dom_sf"/>
</dbReference>
<organism>
    <name type="scientific">Ixodes scapularis</name>
    <name type="common">Black-legged tick</name>
    <name type="synonym">Deer tick</name>
    <dbReference type="NCBI Taxonomy" id="6945"/>
    <lineage>
        <taxon>Eukaryota</taxon>
        <taxon>Metazoa</taxon>
        <taxon>Ecdysozoa</taxon>
        <taxon>Arthropoda</taxon>
        <taxon>Chelicerata</taxon>
        <taxon>Arachnida</taxon>
        <taxon>Acari</taxon>
        <taxon>Parasitiformes</taxon>
        <taxon>Ixodida</taxon>
        <taxon>Ixodoidea</taxon>
        <taxon>Ixodidae</taxon>
        <taxon>Ixodinae</taxon>
        <taxon>Ixodes</taxon>
    </lineage>
</organism>
<keyword evidence="3" id="KW-0732">Signal</keyword>
<dbReference type="HOGENOM" id="CLU_1058783_0_0_1"/>
<dbReference type="VEuPathDB" id="VectorBase:ISCW005338"/>
<dbReference type="PANTHER" id="PTHR24255">
    <property type="entry name" value="COMPLEMENT COMPONENT 1, S SUBCOMPONENT-RELATED"/>
    <property type="match status" value="1"/>
</dbReference>
<evidence type="ECO:0000256" key="2">
    <source>
        <dbReference type="PROSITE-ProRule" id="PRU00059"/>
    </source>
</evidence>
<feature type="signal peptide" evidence="3">
    <location>
        <begin position="1"/>
        <end position="24"/>
    </location>
</feature>
<evidence type="ECO:0000313" key="6">
    <source>
        <dbReference type="EnsemblMetazoa" id="ISCW005338-PA"/>
    </source>
</evidence>
<evidence type="ECO:0000256" key="3">
    <source>
        <dbReference type="SAM" id="SignalP"/>
    </source>
</evidence>
<accession>B7PMS0</accession>
<dbReference type="PANTHER" id="PTHR24255:SF31">
    <property type="entry name" value="CUBILIN-LIKE PROTEIN"/>
    <property type="match status" value="1"/>
</dbReference>
<dbReference type="PROSITE" id="PS01180">
    <property type="entry name" value="CUB"/>
    <property type="match status" value="1"/>
</dbReference>
<dbReference type="Proteomes" id="UP000001555">
    <property type="component" value="Unassembled WGS sequence"/>
</dbReference>
<comment type="caution">
    <text evidence="2">Lacks conserved residue(s) required for the propagation of feature annotation.</text>
</comment>
<evidence type="ECO:0000313" key="5">
    <source>
        <dbReference type="EMBL" id="EEC07892.1"/>
    </source>
</evidence>
<dbReference type="KEGG" id="isc:8051434"/>
<name>B7PMS0_IXOSC</name>
<dbReference type="EMBL" id="DS749069">
    <property type="protein sequence ID" value="EEC07892.1"/>
    <property type="molecule type" value="Genomic_DNA"/>
</dbReference>
<sequence length="263" mass="28638">MGPCYRRSGALFAPLLWLLVGVGSRRRDCGDPVVRTAEARLTSPNYPLAYPAGVRCSYRVLPSWPGVCAVLLSFEDMDIEGTPPNCERGDVLRVPSTGDSFCGVTPPESLVLPLPQGGLTLEFSSDTERSGVGFALRLAQVPNSCPTDVTSPCGGRFSEQEFRIEGPSARSGACLYLVTKFRDDVCQLQLRYDRFSVGDNASCTHGRRLIVAGTPECGRKPPGKVDVFEFPSRTLTLLYLGGDSAHDDSFVLDFFQEECPDTR</sequence>
<dbReference type="EMBL" id="ABJB010688608">
    <property type="status" value="NOT_ANNOTATED_CDS"/>
    <property type="molecule type" value="Genomic_DNA"/>
</dbReference>
<feature type="chain" id="PRO_5010826264" description="CUB domain-containing protein" evidence="3">
    <location>
        <begin position="25"/>
        <end position="263"/>
    </location>
</feature>
<evidence type="ECO:0000256" key="1">
    <source>
        <dbReference type="ARBA" id="ARBA00023157"/>
    </source>
</evidence>
<reference evidence="5 7" key="1">
    <citation type="submission" date="2008-03" db="EMBL/GenBank/DDBJ databases">
        <title>Annotation of Ixodes scapularis.</title>
        <authorList>
            <consortium name="Ixodes scapularis Genome Project Consortium"/>
            <person name="Caler E."/>
            <person name="Hannick L.I."/>
            <person name="Bidwell S."/>
            <person name="Joardar V."/>
            <person name="Thiagarajan M."/>
            <person name="Amedeo P."/>
            <person name="Galinsky K.J."/>
            <person name="Schobel S."/>
            <person name="Inman J."/>
            <person name="Hostetler J."/>
            <person name="Miller J."/>
            <person name="Hammond M."/>
            <person name="Megy K."/>
            <person name="Lawson D."/>
            <person name="Kodira C."/>
            <person name="Sutton G."/>
            <person name="Meyer J."/>
            <person name="Hill C.A."/>
            <person name="Birren B."/>
            <person name="Nene V."/>
            <person name="Collins F."/>
            <person name="Alarcon-Chaidez F."/>
            <person name="Wikel S."/>
            <person name="Strausberg R."/>
        </authorList>
    </citation>
    <scope>NUCLEOTIDE SEQUENCE [LARGE SCALE GENOMIC DNA]</scope>
    <source>
        <strain evidence="7">Wikel</strain>
        <strain evidence="5">Wikel colony</strain>
    </source>
</reference>
<dbReference type="InterPro" id="IPR000859">
    <property type="entry name" value="CUB_dom"/>
</dbReference>
<dbReference type="Gene3D" id="2.60.120.290">
    <property type="entry name" value="Spermadhesin, CUB domain"/>
    <property type="match status" value="1"/>
</dbReference>